<accession>A0A193SBQ3</accession>
<dbReference type="AlphaFoldDB" id="A0A193SBQ3"/>
<reference evidence="1" key="1">
    <citation type="journal article" date="2016" name="Sci. Rep.">
        <title>Genomics of high molecular weight plasmids isolated from an on-farm biopurification system.</title>
        <authorList>
            <person name="Martini M.C."/>
            <person name="Wibberg D."/>
            <person name="Lozano M."/>
            <person name="Torres Tejerizo G."/>
            <person name="Albicoro F.J."/>
            <person name="Jaenicke S."/>
            <person name="van Elsas J.D."/>
            <person name="Petroni A."/>
            <person name="Garcillan-Barcia M.P."/>
            <person name="de la Cruz F."/>
            <person name="Schluter A."/>
            <person name="Puhler A."/>
            <person name="Pistorio M."/>
            <person name="Lagares A."/>
            <person name="Del Papa M.F."/>
        </authorList>
    </citation>
    <scope>NUCLEOTIDE SEQUENCE</scope>
    <source>
        <plasmid evidence="1">pMC4</plasmid>
    </source>
</reference>
<protein>
    <submittedName>
        <fullName evidence="1">Uncharacterized protein</fullName>
    </submittedName>
</protein>
<sequence>MHRRLLVEQIAAHEIASGDPELIRIATWRLGGKAPLVVSTGTVPLRRQVLNREFWLQKRLSL</sequence>
<geneLocation type="plasmid" evidence="1">
    <name>pMC4</name>
</geneLocation>
<name>A0A193SBQ3_9ZZZZ</name>
<gene>
    <name evidence="1" type="ORF">MCM2015_pMC4_7</name>
</gene>
<keyword evidence="1" id="KW-0614">Plasmid</keyword>
<evidence type="ECO:0000313" key="1">
    <source>
        <dbReference type="EMBL" id="CVK35565.1"/>
    </source>
</evidence>
<proteinExistence type="predicted"/>
<dbReference type="EMBL" id="LT158604">
    <property type="protein sequence ID" value="CVK35565.1"/>
    <property type="molecule type" value="Genomic_DNA"/>
</dbReference>
<organism evidence="1">
    <name type="scientific">biofilter metagenome</name>
    <dbReference type="NCBI Taxonomy" id="1070537"/>
    <lineage>
        <taxon>unclassified sequences</taxon>
        <taxon>metagenomes</taxon>
        <taxon>ecological metagenomes</taxon>
    </lineage>
</organism>